<dbReference type="RefSeq" id="WP_090095479.1">
    <property type="nucleotide sequence ID" value="NZ_FNIX01000001.1"/>
</dbReference>
<evidence type="ECO:0000313" key="2">
    <source>
        <dbReference type="Proteomes" id="UP000199691"/>
    </source>
</evidence>
<sequence length="224" mass="26225">MKLEGARWRTLISTVRLGRDEYQVVRPAKPLRHASLYITDDAFRNAELLVDKVAARELAMAWELAMRSPRTVVYLPLRQTEYECRSFEEDDEPLLDLVLMHHSLGFPPSLWKEVRARLGRGRPHVVRSRGFLPVESLLTPDYQPLRRTCRDVVRHRVAARTVFLTGSWKAFALTGEQWRWLVEDGPRWIHENPGRHCCAEIAVEWDWDWLHVVRCDDHRVGVNA</sequence>
<dbReference type="STRING" id="641025.SAMN05421507_1011085"/>
<organism evidence="1 2">
    <name type="scientific">Lentzea jiangxiensis</name>
    <dbReference type="NCBI Taxonomy" id="641025"/>
    <lineage>
        <taxon>Bacteria</taxon>
        <taxon>Bacillati</taxon>
        <taxon>Actinomycetota</taxon>
        <taxon>Actinomycetes</taxon>
        <taxon>Pseudonocardiales</taxon>
        <taxon>Pseudonocardiaceae</taxon>
        <taxon>Lentzea</taxon>
    </lineage>
</organism>
<dbReference type="EMBL" id="FNIX01000001">
    <property type="protein sequence ID" value="SDO02344.1"/>
    <property type="molecule type" value="Genomic_DNA"/>
</dbReference>
<keyword evidence="2" id="KW-1185">Reference proteome</keyword>
<accession>A0A1H0G682</accession>
<reference evidence="2" key="1">
    <citation type="submission" date="2016-10" db="EMBL/GenBank/DDBJ databases">
        <authorList>
            <person name="Varghese N."/>
            <person name="Submissions S."/>
        </authorList>
    </citation>
    <scope>NUCLEOTIDE SEQUENCE [LARGE SCALE GENOMIC DNA]</scope>
    <source>
        <strain evidence="2">CGMCC 4.6609</strain>
    </source>
</reference>
<proteinExistence type="predicted"/>
<dbReference type="AlphaFoldDB" id="A0A1H0G682"/>
<dbReference type="Proteomes" id="UP000199691">
    <property type="component" value="Unassembled WGS sequence"/>
</dbReference>
<protein>
    <submittedName>
        <fullName evidence="1">Uncharacterized protein</fullName>
    </submittedName>
</protein>
<dbReference type="OrthoDB" id="3387657at2"/>
<gene>
    <name evidence="1" type="ORF">SAMN05421507_1011085</name>
</gene>
<name>A0A1H0G682_9PSEU</name>
<evidence type="ECO:0000313" key="1">
    <source>
        <dbReference type="EMBL" id="SDO02344.1"/>
    </source>
</evidence>